<dbReference type="EMBL" id="KE344374">
    <property type="protein sequence ID" value="EXB59108.1"/>
    <property type="molecule type" value="Genomic_DNA"/>
</dbReference>
<evidence type="ECO:0000313" key="4">
    <source>
        <dbReference type="Proteomes" id="UP000030645"/>
    </source>
</evidence>
<dbReference type="SUPFAM" id="SSF81383">
    <property type="entry name" value="F-box domain"/>
    <property type="match status" value="1"/>
</dbReference>
<dbReference type="PANTHER" id="PTHR31672">
    <property type="entry name" value="BNACNNG10540D PROTEIN"/>
    <property type="match status" value="1"/>
</dbReference>
<dbReference type="InterPro" id="IPR011043">
    <property type="entry name" value="Gal_Oxase/kelch_b-propeller"/>
</dbReference>
<dbReference type="OrthoDB" id="1916346at2759"/>
<protein>
    <recommendedName>
        <fullName evidence="5">F-box protein</fullName>
    </recommendedName>
</protein>
<dbReference type="InterPro" id="IPR006527">
    <property type="entry name" value="F-box-assoc_dom_typ1"/>
</dbReference>
<organism evidence="3 4">
    <name type="scientific">Morus notabilis</name>
    <dbReference type="NCBI Taxonomy" id="981085"/>
    <lineage>
        <taxon>Eukaryota</taxon>
        <taxon>Viridiplantae</taxon>
        <taxon>Streptophyta</taxon>
        <taxon>Embryophyta</taxon>
        <taxon>Tracheophyta</taxon>
        <taxon>Spermatophyta</taxon>
        <taxon>Magnoliopsida</taxon>
        <taxon>eudicotyledons</taxon>
        <taxon>Gunneridae</taxon>
        <taxon>Pentapetalae</taxon>
        <taxon>rosids</taxon>
        <taxon>fabids</taxon>
        <taxon>Rosales</taxon>
        <taxon>Moraceae</taxon>
        <taxon>Moreae</taxon>
        <taxon>Morus</taxon>
    </lineage>
</organism>
<dbReference type="InterPro" id="IPR017451">
    <property type="entry name" value="F-box-assoc_interact_dom"/>
</dbReference>
<name>W9R6K8_9ROSA</name>
<proteinExistence type="predicted"/>
<dbReference type="AlphaFoldDB" id="W9R6K8"/>
<gene>
    <name evidence="3" type="ORF">L484_014603</name>
</gene>
<evidence type="ECO:0000313" key="3">
    <source>
        <dbReference type="EMBL" id="EXB59108.1"/>
    </source>
</evidence>
<dbReference type="Pfam" id="PF00646">
    <property type="entry name" value="F-box"/>
    <property type="match status" value="1"/>
</dbReference>
<sequence>MEQDRGRRGPQRIVNRNNKIYLELSDIIREDALKFLPAKSLYRFQGVCREWRRKIVSPFFTHSQSNTFCDISGFFLQSGSKPPSFISLDKNAYGVPDPSLSFLPEPVDIRASSNGLVCCRGCRGDKRYYICNPVTKRWKELPKPNCDHGSDPAVVLIFEPSLLNFAAEYKLICAFPSVNFGEGYEFEMYTSHDGTWKYLDEIYFGSIKLLPMSGVYVNGSIYWKGTHGELLLFDLTIERTRVLYCLCHTLGVMDEKLCSTGIRYQALTVSEFSNAYTNTMLMNSGARTWEEKHHINLGPSFLPSGGRAGDINRAGNVLFASGNWVLFKNGVQLCAYDMTTKEVKRLRDEVELDIRIASYVNSLVEI</sequence>
<dbReference type="InterPro" id="IPR001810">
    <property type="entry name" value="F-box_dom"/>
</dbReference>
<feature type="domain" description="F-box associated beta-propeller type 1" evidence="2">
    <location>
        <begin position="113"/>
        <end position="248"/>
    </location>
</feature>
<evidence type="ECO:0000259" key="1">
    <source>
        <dbReference type="Pfam" id="PF00646"/>
    </source>
</evidence>
<reference evidence="4" key="1">
    <citation type="submission" date="2013-01" db="EMBL/GenBank/DDBJ databases">
        <title>Draft Genome Sequence of a Mulberry Tree, Morus notabilis C.K. Schneid.</title>
        <authorList>
            <person name="He N."/>
            <person name="Zhao S."/>
        </authorList>
    </citation>
    <scope>NUCLEOTIDE SEQUENCE</scope>
</reference>
<dbReference type="InterPro" id="IPR036047">
    <property type="entry name" value="F-box-like_dom_sf"/>
</dbReference>
<feature type="domain" description="F-box" evidence="1">
    <location>
        <begin position="23"/>
        <end position="60"/>
    </location>
</feature>
<dbReference type="Pfam" id="PF07734">
    <property type="entry name" value="FBA_1"/>
    <property type="match status" value="1"/>
</dbReference>
<keyword evidence="4" id="KW-1185">Reference proteome</keyword>
<evidence type="ECO:0008006" key="5">
    <source>
        <dbReference type="Google" id="ProtNLM"/>
    </source>
</evidence>
<dbReference type="PANTHER" id="PTHR31672:SF13">
    <property type="entry name" value="F-BOX PROTEIN CPR30-LIKE"/>
    <property type="match status" value="1"/>
</dbReference>
<dbReference type="KEGG" id="mnt:21397736"/>
<dbReference type="NCBIfam" id="TIGR01640">
    <property type="entry name" value="F_box_assoc_1"/>
    <property type="match status" value="1"/>
</dbReference>
<accession>W9R6K8</accession>
<evidence type="ECO:0000259" key="2">
    <source>
        <dbReference type="Pfam" id="PF07734"/>
    </source>
</evidence>
<dbReference type="Proteomes" id="UP000030645">
    <property type="component" value="Unassembled WGS sequence"/>
</dbReference>
<dbReference type="eggNOG" id="ENOG502RQDC">
    <property type="taxonomic scope" value="Eukaryota"/>
</dbReference>
<dbReference type="SUPFAM" id="SSF50965">
    <property type="entry name" value="Galactose oxidase, central domain"/>
    <property type="match status" value="1"/>
</dbReference>
<dbReference type="InterPro" id="IPR050796">
    <property type="entry name" value="SCF_F-box_component"/>
</dbReference>
<dbReference type="STRING" id="981085.W9R6K8"/>